<dbReference type="GO" id="GO:0016592">
    <property type="term" value="C:mediator complex"/>
    <property type="evidence" value="ECO:0007669"/>
    <property type="project" value="InterPro"/>
</dbReference>
<name>C5PCX2_COCP7</name>
<sequence length="741" mass="82255">MATPFSKSNLGATPTQFTSSPHPSAVPMGRPLSHKSPSMKTPSASGQGHQNYPSTSSHQYPTPLPITSAAIEDVAVFSSPSALLALGLGGITPSPAANDALGGQGINEGDLHSMAIPSLGITGPKDIEDEKRKRIDEVLQLLRTRVAGRGVCREGIERLGKLEGLECMWQDNDLSIAGNSLDLEVEFEPGQEIVKNVTLRYATPDAPEGERRVEASEVLKRNLMQGPGEQEGGHWKSMAEFHENLRRLARLDQLSREINCFEAVEGIYECLRRIWDEEKKHGTRQIHLDHICKGWIGKPSMHGGKHVGLMLRYWVDQRRMFEAKQVPPSNAMDTDLPAQDDEEVPDKANFYSAAIECETGYPSLRVSKEWVSADVFTEIRNEDGGDNELEIRMINWTEPPPTLVSPLSNNPDSVALEPTILSSTAPNIRFVARLEPPVDMPIFAAVEIYRAIGANMMQESKTTTYDSLVVPSQGDSNFIEFEGRQVMQKREISTFGADGKPVKQQHTYTFNTFEQVPGRTIRDIPFSHPRQLADVLPILRQYAFISSLLRRIFSDSQTASRSDTQRTPGEKSVPQLFQESRPNGYFISNVNPTECRLNSLLRSGRNNGFKPPPTAISTPPANEVRVDISLRTPMSLPPTVLLVFNINEDNQMRSSDSAPLLTRIASRQVMIGADIGLNGEINISHTSGILPSNATDYTSNEKCEDEKRKLRSQIARVLETCEDLGMLVEWVLKWIRKHTDG</sequence>
<evidence type="ECO:0000313" key="10">
    <source>
        <dbReference type="EMBL" id="EER24933.1"/>
    </source>
</evidence>
<dbReference type="GO" id="GO:0045944">
    <property type="term" value="P:positive regulation of transcription by RNA polymerase II"/>
    <property type="evidence" value="ECO:0007669"/>
    <property type="project" value="UniProtKB-ARBA"/>
</dbReference>
<evidence type="ECO:0000259" key="9">
    <source>
        <dbReference type="Pfam" id="PF10744"/>
    </source>
</evidence>
<comment type="subcellular location">
    <subcellularLocation>
        <location evidence="1 7">Nucleus</location>
    </subcellularLocation>
</comment>
<evidence type="ECO:0000256" key="7">
    <source>
        <dbReference type="RuleBase" id="RU364059"/>
    </source>
</evidence>
<dbReference type="Pfam" id="PF10744">
    <property type="entry name" value="Med1"/>
    <property type="match status" value="1"/>
</dbReference>
<organism evidence="10 11">
    <name type="scientific">Coccidioides posadasii (strain C735)</name>
    <name type="common">Valley fever fungus</name>
    <dbReference type="NCBI Taxonomy" id="222929"/>
    <lineage>
        <taxon>Eukaryota</taxon>
        <taxon>Fungi</taxon>
        <taxon>Dikarya</taxon>
        <taxon>Ascomycota</taxon>
        <taxon>Pezizomycotina</taxon>
        <taxon>Eurotiomycetes</taxon>
        <taxon>Eurotiomycetidae</taxon>
        <taxon>Onygenales</taxon>
        <taxon>Onygenaceae</taxon>
        <taxon>Coccidioides</taxon>
    </lineage>
</organism>
<dbReference type="GO" id="GO:0003712">
    <property type="term" value="F:transcription coregulator activity"/>
    <property type="evidence" value="ECO:0007669"/>
    <property type="project" value="InterPro"/>
</dbReference>
<evidence type="ECO:0000256" key="5">
    <source>
        <dbReference type="ARBA" id="ARBA00023163"/>
    </source>
</evidence>
<proteinExistence type="inferred from homology"/>
<feature type="compositionally biased region" description="Polar residues" evidence="8">
    <location>
        <begin position="35"/>
        <end position="60"/>
    </location>
</feature>
<dbReference type="PANTHER" id="PTHR35041">
    <property type="entry name" value="MEDIATOR OF RNA POLYMERASE II TRANSCRIPTION SUBUNIT 1"/>
    <property type="match status" value="1"/>
</dbReference>
<keyword evidence="4 7" id="KW-0010">Activator</keyword>
<keyword evidence="5 7" id="KW-0804">Transcription</keyword>
<dbReference type="InterPro" id="IPR019680">
    <property type="entry name" value="Mediator_Med1"/>
</dbReference>
<keyword evidence="3 7" id="KW-0805">Transcription regulation</keyword>
<evidence type="ECO:0000256" key="1">
    <source>
        <dbReference type="ARBA" id="ARBA00004123"/>
    </source>
</evidence>
<dbReference type="VEuPathDB" id="FungiDB:CPC735_015310"/>
<evidence type="ECO:0000313" key="11">
    <source>
        <dbReference type="Proteomes" id="UP000009084"/>
    </source>
</evidence>
<reference evidence="10 11" key="1">
    <citation type="journal article" date="2009" name="Genome Res.">
        <title>Comparative genomic analyses of the human fungal pathogens Coccidioides and their relatives.</title>
        <authorList>
            <person name="Sharpton T.J."/>
            <person name="Stajich J.E."/>
            <person name="Rounsley S.D."/>
            <person name="Gardner M.J."/>
            <person name="Wortman J.R."/>
            <person name="Jordar V.S."/>
            <person name="Maiti R."/>
            <person name="Kodira C.D."/>
            <person name="Neafsey D.E."/>
            <person name="Zeng Q."/>
            <person name="Hung C.-Y."/>
            <person name="McMahan C."/>
            <person name="Muszewska A."/>
            <person name="Grynberg M."/>
            <person name="Mandel M.A."/>
            <person name="Kellner E.M."/>
            <person name="Barker B.M."/>
            <person name="Galgiani J.N."/>
            <person name="Orbach M.J."/>
            <person name="Kirkland T.N."/>
            <person name="Cole G.T."/>
            <person name="Henn M.R."/>
            <person name="Birren B.W."/>
            <person name="Taylor J.W."/>
        </authorList>
    </citation>
    <scope>NUCLEOTIDE SEQUENCE [LARGE SCALE GENOMIC DNA]</scope>
    <source>
        <strain evidence="11">C735</strain>
    </source>
</reference>
<evidence type="ECO:0000256" key="8">
    <source>
        <dbReference type="SAM" id="MobiDB-lite"/>
    </source>
</evidence>
<dbReference type="HOGENOM" id="CLU_008378_2_0_1"/>
<evidence type="ECO:0000256" key="2">
    <source>
        <dbReference type="ARBA" id="ARBA00006210"/>
    </source>
</evidence>
<comment type="similarity">
    <text evidence="2 7">Belongs to the Mediator complex subunit 1 family.</text>
</comment>
<dbReference type="PANTHER" id="PTHR35041:SF4">
    <property type="entry name" value="MEDIATOR OF RNA POLYMERASE II TRANSCRIPTION SUBUNIT 1"/>
    <property type="match status" value="1"/>
</dbReference>
<evidence type="ECO:0000256" key="4">
    <source>
        <dbReference type="ARBA" id="ARBA00023159"/>
    </source>
</evidence>
<comment type="caution">
    <text evidence="10">The sequence shown here is derived from an EMBL/GenBank/DDBJ whole genome shotgun (WGS) entry which is preliminary data.</text>
</comment>
<feature type="domain" description="Mediator complex subunit Med1" evidence="9">
    <location>
        <begin position="136"/>
        <end position="553"/>
    </location>
</feature>
<dbReference type="Proteomes" id="UP000009084">
    <property type="component" value="Unassembled WGS sequence"/>
</dbReference>
<dbReference type="OrthoDB" id="1936100at2759"/>
<feature type="compositionally biased region" description="Polar residues" evidence="8">
    <location>
        <begin position="1"/>
        <end position="22"/>
    </location>
</feature>
<keyword evidence="6 7" id="KW-0539">Nucleus</keyword>
<accession>C5PCX2</accession>
<dbReference type="AlphaFoldDB" id="C5PCX2"/>
<evidence type="ECO:0000256" key="3">
    <source>
        <dbReference type="ARBA" id="ARBA00023015"/>
    </source>
</evidence>
<feature type="region of interest" description="Disordered" evidence="8">
    <location>
        <begin position="556"/>
        <end position="576"/>
    </location>
</feature>
<dbReference type="KEGG" id="cpw:9692549"/>
<gene>
    <name evidence="10" type="ORF">CPC735_015310</name>
</gene>
<protein>
    <recommendedName>
        <fullName evidence="7">Mediator of RNA polymerase II transcription subunit 1</fullName>
    </recommendedName>
    <alternativeName>
        <fullName evidence="7">Mediator complex subunit 1</fullName>
    </alternativeName>
</protein>
<feature type="compositionally biased region" description="Polar residues" evidence="8">
    <location>
        <begin position="556"/>
        <end position="567"/>
    </location>
</feature>
<feature type="region of interest" description="Disordered" evidence="8">
    <location>
        <begin position="1"/>
        <end position="64"/>
    </location>
</feature>
<evidence type="ECO:0000256" key="6">
    <source>
        <dbReference type="ARBA" id="ARBA00023242"/>
    </source>
</evidence>
<comment type="function">
    <text evidence="7">Component of the Mediator complex, a coactivator involved in the regulated transcription of nearly all RNA polymerase II-dependent genes. Mediator functions as a bridge to convey information from gene-specific regulatory proteins to the basal RNA polymerase II transcription machinery. Mediator is recruited to promoters by direct interactions with regulatory proteins and serves as a scaffold for the assembly of a functional preinitiation complex with RNA polymerase II and the general transcription factors.</text>
</comment>
<dbReference type="EMBL" id="ACFW01000043">
    <property type="protein sequence ID" value="EER24933.1"/>
    <property type="molecule type" value="Genomic_DNA"/>
</dbReference>